<feature type="domain" description="Myb/SANT-like DNA-binding" evidence="1">
    <location>
        <begin position="35"/>
        <end position="104"/>
    </location>
</feature>
<sequence length="154" mass="17546">MESSFRDRLIHPYRVKERVCRSFLLLLSGCAKSISKRLDGRKSRNTELFILVHKRLKEVGIDRSIEQIKNRWQSLKTTYYKAKTHNSRSGVDPSSFPYYQVMDNFMGDRPLSNVPTNGVDVGFEEEEARCSTAASQSLDANESSISGNCVNLSF</sequence>
<dbReference type="PANTHER" id="PTHR47595:SF1">
    <property type="entry name" value="MYB_SANT-LIKE DNA-BINDING DOMAIN-CONTAINING PROTEIN"/>
    <property type="match status" value="1"/>
</dbReference>
<dbReference type="Ensembl" id="ENSORLT00020029317.1">
    <property type="protein sequence ID" value="ENSORLP00020020020.1"/>
    <property type="gene ID" value="ENSORLG00020021010.1"/>
</dbReference>
<dbReference type="AlphaFoldDB" id="A0A3P9LH28"/>
<evidence type="ECO:0000313" key="2">
    <source>
        <dbReference type="Ensembl" id="ENSORLP00020020020.1"/>
    </source>
</evidence>
<reference evidence="2" key="4">
    <citation type="submission" date="2025-09" db="UniProtKB">
        <authorList>
            <consortium name="Ensembl"/>
        </authorList>
    </citation>
    <scope>IDENTIFICATION</scope>
    <source>
        <strain evidence="2">HNI</strain>
    </source>
</reference>
<accession>A0A3P9LH28</accession>
<reference key="1">
    <citation type="journal article" date="2007" name="Nature">
        <title>The medaka draft genome and insights into vertebrate genome evolution.</title>
        <authorList>
            <person name="Kasahara M."/>
            <person name="Naruse K."/>
            <person name="Sasaki S."/>
            <person name="Nakatani Y."/>
            <person name="Qu W."/>
            <person name="Ahsan B."/>
            <person name="Yamada T."/>
            <person name="Nagayasu Y."/>
            <person name="Doi K."/>
            <person name="Kasai Y."/>
            <person name="Jindo T."/>
            <person name="Kobayashi D."/>
            <person name="Shimada A."/>
            <person name="Toyoda A."/>
            <person name="Kuroki Y."/>
            <person name="Fujiyama A."/>
            <person name="Sasaki T."/>
            <person name="Shimizu A."/>
            <person name="Asakawa S."/>
            <person name="Shimizu N."/>
            <person name="Hashimoto S."/>
            <person name="Yang J."/>
            <person name="Lee Y."/>
            <person name="Matsushima K."/>
            <person name="Sugano S."/>
            <person name="Sakaizumi M."/>
            <person name="Narita T."/>
            <person name="Ohishi K."/>
            <person name="Haga S."/>
            <person name="Ohta F."/>
            <person name="Nomoto H."/>
            <person name="Nogata K."/>
            <person name="Morishita T."/>
            <person name="Endo T."/>
            <person name="Shin-I T."/>
            <person name="Takeda H."/>
            <person name="Morishita S."/>
            <person name="Kohara Y."/>
        </authorList>
    </citation>
    <scope>NUCLEOTIDE SEQUENCE [LARGE SCALE GENOMIC DNA]</scope>
    <source>
        <strain>Hd-rR</strain>
    </source>
</reference>
<dbReference type="PANTHER" id="PTHR47595">
    <property type="entry name" value="HEAT SHOCK 70 KDA PROTEIN 14"/>
    <property type="match status" value="1"/>
</dbReference>
<evidence type="ECO:0000259" key="1">
    <source>
        <dbReference type="Pfam" id="PF13837"/>
    </source>
</evidence>
<evidence type="ECO:0000313" key="3">
    <source>
        <dbReference type="Proteomes" id="UP000265180"/>
    </source>
</evidence>
<dbReference type="Pfam" id="PF13837">
    <property type="entry name" value="Myb_DNA-bind_4"/>
    <property type="match status" value="1"/>
</dbReference>
<reference evidence="2 3" key="2">
    <citation type="submission" date="2017-04" db="EMBL/GenBank/DDBJ databases">
        <title>CpG methylation of centromeres and impact of large insertions on vertebrate speciation.</title>
        <authorList>
            <person name="Ichikawa K."/>
            <person name="Yoshimura J."/>
            <person name="Morishita S."/>
        </authorList>
    </citation>
    <scope>NUCLEOTIDE SEQUENCE</scope>
    <source>
        <strain evidence="2 3">HNI</strain>
    </source>
</reference>
<proteinExistence type="predicted"/>
<dbReference type="Gene3D" id="1.10.10.60">
    <property type="entry name" value="Homeodomain-like"/>
    <property type="match status" value="1"/>
</dbReference>
<dbReference type="InterPro" id="IPR044822">
    <property type="entry name" value="Myb_DNA-bind_4"/>
</dbReference>
<protein>
    <recommendedName>
        <fullName evidence="1">Myb/SANT-like DNA-binding domain-containing protein</fullName>
    </recommendedName>
</protein>
<name>A0A3P9LH28_ORYLA</name>
<organism evidence="2 3">
    <name type="scientific">Oryzias latipes</name>
    <name type="common">Japanese rice fish</name>
    <name type="synonym">Japanese killifish</name>
    <dbReference type="NCBI Taxonomy" id="8090"/>
    <lineage>
        <taxon>Eukaryota</taxon>
        <taxon>Metazoa</taxon>
        <taxon>Chordata</taxon>
        <taxon>Craniata</taxon>
        <taxon>Vertebrata</taxon>
        <taxon>Euteleostomi</taxon>
        <taxon>Actinopterygii</taxon>
        <taxon>Neopterygii</taxon>
        <taxon>Teleostei</taxon>
        <taxon>Neoteleostei</taxon>
        <taxon>Acanthomorphata</taxon>
        <taxon>Ovalentaria</taxon>
        <taxon>Atherinomorphae</taxon>
        <taxon>Beloniformes</taxon>
        <taxon>Adrianichthyidae</taxon>
        <taxon>Oryziinae</taxon>
        <taxon>Oryzias</taxon>
    </lineage>
</organism>
<dbReference type="Proteomes" id="UP000265180">
    <property type="component" value="Chromosome 1"/>
</dbReference>
<reference evidence="2" key="3">
    <citation type="submission" date="2025-08" db="UniProtKB">
        <authorList>
            <consortium name="Ensembl"/>
        </authorList>
    </citation>
    <scope>IDENTIFICATION</scope>
    <source>
        <strain evidence="2">HNI</strain>
    </source>
</reference>